<feature type="domain" description="3-dehydroquinate synthase C-terminal" evidence="11">
    <location>
        <begin position="156"/>
        <end position="243"/>
    </location>
</feature>
<feature type="domain" description="3-dehydroquinate synthase N-terminal" evidence="10">
    <location>
        <begin position="22"/>
        <end position="134"/>
    </location>
</feature>
<evidence type="ECO:0000259" key="11">
    <source>
        <dbReference type="Pfam" id="PF24621"/>
    </source>
</evidence>
<dbReference type="PANTHER" id="PTHR43622">
    <property type="entry name" value="3-DEHYDROQUINATE SYNTHASE"/>
    <property type="match status" value="1"/>
</dbReference>
<proteinExistence type="predicted"/>
<dbReference type="SUPFAM" id="SSF56796">
    <property type="entry name" value="Dehydroquinate synthase-like"/>
    <property type="match status" value="1"/>
</dbReference>
<dbReference type="PANTHER" id="PTHR43622:SF7">
    <property type="entry name" value="3-DEHYDROQUINATE SYNTHASE, CHLOROPLASTIC"/>
    <property type="match status" value="1"/>
</dbReference>
<dbReference type="AlphaFoldDB" id="A0AA35TP08"/>
<dbReference type="Gene3D" id="3.40.50.1970">
    <property type="match status" value="1"/>
</dbReference>
<evidence type="ECO:0000313" key="13">
    <source>
        <dbReference type="Proteomes" id="UP001174909"/>
    </source>
</evidence>
<evidence type="ECO:0000256" key="8">
    <source>
        <dbReference type="ARBA" id="ARBA00023141"/>
    </source>
</evidence>
<name>A0AA35TP08_GEOBA</name>
<evidence type="ECO:0000313" key="12">
    <source>
        <dbReference type="EMBL" id="CAI8051785.1"/>
    </source>
</evidence>
<keyword evidence="7" id="KW-0520">NAD</keyword>
<evidence type="ECO:0000256" key="9">
    <source>
        <dbReference type="ARBA" id="ARBA00023239"/>
    </source>
</evidence>
<keyword evidence="8" id="KW-0057">Aromatic amino acid biosynthesis</keyword>
<evidence type="ECO:0000256" key="2">
    <source>
        <dbReference type="ARBA" id="ARBA00001947"/>
    </source>
</evidence>
<keyword evidence="9" id="KW-0456">Lyase</keyword>
<protein>
    <submittedName>
        <fullName evidence="12">3-dehydroquinate synthase</fullName>
    </submittedName>
</protein>
<dbReference type="Gene3D" id="1.20.1090.10">
    <property type="entry name" value="Dehydroquinate synthase-like - alpha domain"/>
    <property type="match status" value="1"/>
</dbReference>
<dbReference type="GO" id="GO:0009073">
    <property type="term" value="P:aromatic amino acid family biosynthetic process"/>
    <property type="evidence" value="ECO:0007669"/>
    <property type="project" value="UniProtKB-KW"/>
</dbReference>
<keyword evidence="13" id="KW-1185">Reference proteome</keyword>
<evidence type="ECO:0000256" key="5">
    <source>
        <dbReference type="ARBA" id="ARBA00022741"/>
    </source>
</evidence>
<evidence type="ECO:0000256" key="1">
    <source>
        <dbReference type="ARBA" id="ARBA00001911"/>
    </source>
</evidence>
<sequence length="279" mass="29892">MRPYGRNAQWALQRAGIAAHCFVIPPGETSKSFQLAQEIYEWLVGLKAERGQPIIAIGGGVSGDLGGFIASTFLRGVPFVQVPTSMAAMVDASIGGKVAVNLPQAKNMVGAFYQPRAVLADVGALSTLGKRELAEGWAEAIKHGLILDPSTSAKTLGIRILLNYGHTIGHALEASTEYGRFMHGEGVSVGMMGAARIAREMGMIGDDIVERQRTLLQRFNLPITAPDVDLAAVRSAMSLDKKTVGGANRWVLLEDVGQATVRRDIPTELVDDTLAWLTR</sequence>
<comment type="cofactor">
    <cofactor evidence="2">
        <name>Zn(2+)</name>
        <dbReference type="ChEBI" id="CHEBI:29105"/>
    </cofactor>
</comment>
<dbReference type="Pfam" id="PF24621">
    <property type="entry name" value="DHQS_C"/>
    <property type="match status" value="1"/>
</dbReference>
<dbReference type="FunFam" id="3.40.50.1970:FF:000007">
    <property type="entry name" value="Pentafunctional AROM polypeptide"/>
    <property type="match status" value="1"/>
</dbReference>
<evidence type="ECO:0000256" key="4">
    <source>
        <dbReference type="ARBA" id="ARBA00022723"/>
    </source>
</evidence>
<organism evidence="12 13">
    <name type="scientific">Geodia barretti</name>
    <name type="common">Barrett's horny sponge</name>
    <dbReference type="NCBI Taxonomy" id="519541"/>
    <lineage>
        <taxon>Eukaryota</taxon>
        <taxon>Metazoa</taxon>
        <taxon>Porifera</taxon>
        <taxon>Demospongiae</taxon>
        <taxon>Heteroscleromorpha</taxon>
        <taxon>Tetractinellida</taxon>
        <taxon>Astrophorina</taxon>
        <taxon>Geodiidae</taxon>
        <taxon>Geodia</taxon>
    </lineage>
</organism>
<evidence type="ECO:0000256" key="6">
    <source>
        <dbReference type="ARBA" id="ARBA00022833"/>
    </source>
</evidence>
<dbReference type="Pfam" id="PF01761">
    <property type="entry name" value="DHQ_synthase"/>
    <property type="match status" value="1"/>
</dbReference>
<dbReference type="GO" id="GO:0008652">
    <property type="term" value="P:amino acid biosynthetic process"/>
    <property type="evidence" value="ECO:0007669"/>
    <property type="project" value="UniProtKB-KW"/>
</dbReference>
<dbReference type="InterPro" id="IPR050071">
    <property type="entry name" value="Dehydroquinate_synthase"/>
</dbReference>
<keyword evidence="4" id="KW-0479">Metal-binding</keyword>
<gene>
    <name evidence="12" type="ORF">GBAR_LOCUS28343</name>
</gene>
<evidence type="ECO:0000256" key="7">
    <source>
        <dbReference type="ARBA" id="ARBA00023027"/>
    </source>
</evidence>
<comment type="cofactor">
    <cofactor evidence="1">
        <name>NAD(+)</name>
        <dbReference type="ChEBI" id="CHEBI:57540"/>
    </cofactor>
</comment>
<evidence type="ECO:0000259" key="10">
    <source>
        <dbReference type="Pfam" id="PF01761"/>
    </source>
</evidence>
<keyword evidence="3" id="KW-0028">Amino-acid biosynthesis</keyword>
<dbReference type="GO" id="GO:0046872">
    <property type="term" value="F:metal ion binding"/>
    <property type="evidence" value="ECO:0007669"/>
    <property type="project" value="UniProtKB-KW"/>
</dbReference>
<dbReference type="CDD" id="cd08195">
    <property type="entry name" value="DHQS"/>
    <property type="match status" value="1"/>
</dbReference>
<keyword evidence="6" id="KW-0862">Zinc</keyword>
<dbReference type="EMBL" id="CASHTH010003961">
    <property type="protein sequence ID" value="CAI8051785.1"/>
    <property type="molecule type" value="Genomic_DNA"/>
</dbReference>
<dbReference type="GO" id="GO:0003856">
    <property type="term" value="F:3-dehydroquinate synthase activity"/>
    <property type="evidence" value="ECO:0007669"/>
    <property type="project" value="TreeGrafter"/>
</dbReference>
<accession>A0AA35TP08</accession>
<keyword evidence="5" id="KW-0547">Nucleotide-binding</keyword>
<dbReference type="InterPro" id="IPR030960">
    <property type="entry name" value="DHQS/DOIS_N"/>
</dbReference>
<dbReference type="Proteomes" id="UP001174909">
    <property type="component" value="Unassembled WGS sequence"/>
</dbReference>
<dbReference type="InterPro" id="IPR056179">
    <property type="entry name" value="DHQS_C"/>
</dbReference>
<dbReference type="GO" id="GO:0000166">
    <property type="term" value="F:nucleotide binding"/>
    <property type="evidence" value="ECO:0007669"/>
    <property type="project" value="UniProtKB-KW"/>
</dbReference>
<reference evidence="12" key="1">
    <citation type="submission" date="2023-03" db="EMBL/GenBank/DDBJ databases">
        <authorList>
            <person name="Steffen K."/>
            <person name="Cardenas P."/>
        </authorList>
    </citation>
    <scope>NUCLEOTIDE SEQUENCE</scope>
</reference>
<evidence type="ECO:0000256" key="3">
    <source>
        <dbReference type="ARBA" id="ARBA00022605"/>
    </source>
</evidence>
<comment type="caution">
    <text evidence="12">The sequence shown here is derived from an EMBL/GenBank/DDBJ whole genome shotgun (WGS) entry which is preliminary data.</text>
</comment>